<accession>A0ABT5J2B7</accession>
<keyword evidence="2" id="KW-1185">Reference proteome</keyword>
<organism evidence="1 2">
    <name type="scientific">Vogesella aquatica</name>
    <dbReference type="NCBI Taxonomy" id="2984206"/>
    <lineage>
        <taxon>Bacteria</taxon>
        <taxon>Pseudomonadati</taxon>
        <taxon>Pseudomonadota</taxon>
        <taxon>Betaproteobacteria</taxon>
        <taxon>Neisseriales</taxon>
        <taxon>Chromobacteriaceae</taxon>
        <taxon>Vogesella</taxon>
    </lineage>
</organism>
<evidence type="ECO:0000313" key="1">
    <source>
        <dbReference type="EMBL" id="MDC7718989.1"/>
    </source>
</evidence>
<proteinExistence type="predicted"/>
<sequence length="116" mass="12306">MTAKNVCLHWQAPGLPFDSDMPGAVAAFHDGRDYGLELLAYVVTVQGLQGYTVEQQANMARAALCGFLAPLLPTLADALVLLGDTHQQHTRPLAALVDDLADGAALALELASTEEY</sequence>
<dbReference type="Proteomes" id="UP001219956">
    <property type="component" value="Unassembled WGS sequence"/>
</dbReference>
<gene>
    <name evidence="1" type="ORF">PQU95_17440</name>
</gene>
<evidence type="ECO:0000313" key="2">
    <source>
        <dbReference type="Proteomes" id="UP001219956"/>
    </source>
</evidence>
<dbReference type="EMBL" id="JAQQLF010000029">
    <property type="protein sequence ID" value="MDC7718989.1"/>
    <property type="molecule type" value="Genomic_DNA"/>
</dbReference>
<comment type="caution">
    <text evidence="1">The sequence shown here is derived from an EMBL/GenBank/DDBJ whole genome shotgun (WGS) entry which is preliminary data.</text>
</comment>
<reference evidence="1 2" key="1">
    <citation type="submission" date="2023-01" db="EMBL/GenBank/DDBJ databases">
        <title>Novel species of the genus Vogesella isolated from rivers.</title>
        <authorList>
            <person name="Lu H."/>
        </authorList>
    </citation>
    <scope>NUCLEOTIDE SEQUENCE [LARGE SCALE GENOMIC DNA]</scope>
    <source>
        <strain evidence="1 2">DC21W</strain>
    </source>
</reference>
<name>A0ABT5J2B7_9NEIS</name>
<protein>
    <submittedName>
        <fullName evidence="1">Uncharacterized protein</fullName>
    </submittedName>
</protein>
<dbReference type="RefSeq" id="WP_272753187.1">
    <property type="nucleotide sequence ID" value="NZ_JAQQLF010000029.1"/>
</dbReference>